<feature type="region of interest" description="Disordered" evidence="1">
    <location>
        <begin position="420"/>
        <end position="464"/>
    </location>
</feature>
<keyword evidence="3" id="KW-1185">Reference proteome</keyword>
<name>A0A9D4TW83_CHLVU</name>
<comment type="caution">
    <text evidence="2">The sequence shown here is derived from an EMBL/GenBank/DDBJ whole genome shotgun (WGS) entry which is preliminary data.</text>
</comment>
<dbReference type="AlphaFoldDB" id="A0A9D4TW83"/>
<feature type="compositionally biased region" description="Polar residues" evidence="1">
    <location>
        <begin position="441"/>
        <end position="450"/>
    </location>
</feature>
<feature type="compositionally biased region" description="Low complexity" evidence="1">
    <location>
        <begin position="41"/>
        <end position="50"/>
    </location>
</feature>
<dbReference type="EMBL" id="SIDB01000002">
    <property type="protein sequence ID" value="KAI3435637.1"/>
    <property type="molecule type" value="Genomic_DNA"/>
</dbReference>
<gene>
    <name evidence="2" type="ORF">D9Q98_001696</name>
</gene>
<reference evidence="2" key="2">
    <citation type="submission" date="2020-11" db="EMBL/GenBank/DDBJ databases">
        <authorList>
            <person name="Cecchin M."/>
            <person name="Marcolungo L."/>
            <person name="Rossato M."/>
            <person name="Girolomoni L."/>
            <person name="Cosentino E."/>
            <person name="Cuine S."/>
            <person name="Li-Beisson Y."/>
            <person name="Delledonne M."/>
            <person name="Ballottari M."/>
        </authorList>
    </citation>
    <scope>NUCLEOTIDE SEQUENCE</scope>
    <source>
        <strain evidence="2">211/11P</strain>
        <tissue evidence="2">Whole cell</tissue>
    </source>
</reference>
<feature type="region of interest" description="Disordered" evidence="1">
    <location>
        <begin position="345"/>
        <end position="365"/>
    </location>
</feature>
<feature type="compositionally biased region" description="Low complexity" evidence="1">
    <location>
        <begin position="1"/>
        <end position="10"/>
    </location>
</feature>
<feature type="compositionally biased region" description="Low complexity" evidence="1">
    <location>
        <begin position="244"/>
        <end position="255"/>
    </location>
</feature>
<evidence type="ECO:0000313" key="2">
    <source>
        <dbReference type="EMBL" id="KAI3435637.1"/>
    </source>
</evidence>
<accession>A0A9D4TW83</accession>
<evidence type="ECO:0000313" key="3">
    <source>
        <dbReference type="Proteomes" id="UP001055712"/>
    </source>
</evidence>
<dbReference type="OrthoDB" id="514819at2759"/>
<protein>
    <submittedName>
        <fullName evidence="2">Uncharacterized protein</fullName>
    </submittedName>
</protein>
<organism evidence="2 3">
    <name type="scientific">Chlorella vulgaris</name>
    <name type="common">Green alga</name>
    <dbReference type="NCBI Taxonomy" id="3077"/>
    <lineage>
        <taxon>Eukaryota</taxon>
        <taxon>Viridiplantae</taxon>
        <taxon>Chlorophyta</taxon>
        <taxon>core chlorophytes</taxon>
        <taxon>Trebouxiophyceae</taxon>
        <taxon>Chlorellales</taxon>
        <taxon>Chlorellaceae</taxon>
        <taxon>Chlorella clade</taxon>
        <taxon>Chlorella</taxon>
    </lineage>
</organism>
<feature type="region of interest" description="Disordered" evidence="1">
    <location>
        <begin position="1"/>
        <end position="60"/>
    </location>
</feature>
<feature type="compositionally biased region" description="Acidic residues" evidence="1">
    <location>
        <begin position="420"/>
        <end position="431"/>
    </location>
</feature>
<sequence length="464" mass="49239">MSASRRTSLTARRRSSGSVPRLLGAVKLSSPLGAAGLDTGSPCSSSEPSSAQATPQDQSPLLSRAPAAADGLAQFSRQLTANRSADKWLDDQERVIPSTALRVINMHADASMSHHTTSVSPLGRQAVESASSQIVHKALRFITQEKAVSQPPSALAHRLGDASDKAPFDSNTLLDKGIDAISGVGKLMEGFAITLDTVIGQAFEDWGSNLQPARSGKGAAQVPGASAPRSGAVRAQPAPKRGADAAAHVGAASSGKENAGGAVRAVSKQGEPAAAQPASRQPHITNFMSKIDAASEQEVAEWRRRAQQLASELQRVREQQAEYQRLRLQYDEMHKDLQQASMAANRLAEENSSLKSRGGDPAPEVDPMAAQQVAKQMEALLLEKSKLAQENDRLLRENTGLQELLEFTVQHQSQLAGDDDLFGFGYDEDQCEGAHRHDEMSPQQSPQPGSVLSAEQGVVASVSS</sequence>
<proteinExistence type="predicted"/>
<dbReference type="Proteomes" id="UP001055712">
    <property type="component" value="Unassembled WGS sequence"/>
</dbReference>
<feature type="region of interest" description="Disordered" evidence="1">
    <location>
        <begin position="210"/>
        <end position="282"/>
    </location>
</feature>
<feature type="compositionally biased region" description="Polar residues" evidence="1">
    <location>
        <begin position="51"/>
        <end position="60"/>
    </location>
</feature>
<evidence type="ECO:0000256" key="1">
    <source>
        <dbReference type="SAM" id="MobiDB-lite"/>
    </source>
</evidence>
<reference evidence="2" key="1">
    <citation type="journal article" date="2019" name="Plant J.">
        <title>Chlorella vulgaris genome assembly and annotation reveals the molecular basis for metabolic acclimation to high light conditions.</title>
        <authorList>
            <person name="Cecchin M."/>
            <person name="Marcolungo L."/>
            <person name="Rossato M."/>
            <person name="Girolomoni L."/>
            <person name="Cosentino E."/>
            <person name="Cuine S."/>
            <person name="Li-Beisson Y."/>
            <person name="Delledonne M."/>
            <person name="Ballottari M."/>
        </authorList>
    </citation>
    <scope>NUCLEOTIDE SEQUENCE</scope>
    <source>
        <strain evidence="2">211/11P</strain>
    </source>
</reference>